<proteinExistence type="predicted"/>
<evidence type="ECO:0000313" key="2">
    <source>
        <dbReference type="EMBL" id="PRD42119.1"/>
    </source>
</evidence>
<keyword evidence="3" id="KW-1185">Reference proteome</keyword>
<dbReference type="EMBL" id="PVBR01000014">
    <property type="protein sequence ID" value="PRD42119.1"/>
    <property type="molecule type" value="Genomic_DNA"/>
</dbReference>
<evidence type="ECO:0000259" key="1">
    <source>
        <dbReference type="Pfam" id="PF04233"/>
    </source>
</evidence>
<dbReference type="InterPro" id="IPR006528">
    <property type="entry name" value="Phage_head_morphogenesis_dom"/>
</dbReference>
<reference evidence="2 3" key="1">
    <citation type="submission" date="2018-02" db="EMBL/GenBank/DDBJ databases">
        <title>The draft genome of Phyllobacterium sp. 1N-3.</title>
        <authorList>
            <person name="Liu L."/>
            <person name="Li L."/>
            <person name="Zhang X."/>
            <person name="Wang T."/>
            <person name="Liang L."/>
        </authorList>
    </citation>
    <scope>NUCLEOTIDE SEQUENCE [LARGE SCALE GENOMIC DNA]</scope>
    <source>
        <strain evidence="2 3">1N-3</strain>
    </source>
</reference>
<evidence type="ECO:0000313" key="3">
    <source>
        <dbReference type="Proteomes" id="UP000239434"/>
    </source>
</evidence>
<dbReference type="AlphaFoldDB" id="A0A2S9INL6"/>
<organism evidence="2 3">
    <name type="scientific">Phyllobacterium phragmitis</name>
    <dbReference type="NCBI Taxonomy" id="2670329"/>
    <lineage>
        <taxon>Bacteria</taxon>
        <taxon>Pseudomonadati</taxon>
        <taxon>Pseudomonadota</taxon>
        <taxon>Alphaproteobacteria</taxon>
        <taxon>Hyphomicrobiales</taxon>
        <taxon>Phyllobacteriaceae</taxon>
        <taxon>Phyllobacterium</taxon>
    </lineage>
</organism>
<dbReference type="Proteomes" id="UP000239434">
    <property type="component" value="Unassembled WGS sequence"/>
</dbReference>
<sequence length="348" mass="38763">MASNRSIFDQLLDKYDRVLAEAFFQGVDAIKSAITLRIVVERLERGDVAGAVEAMHLEPEAFSALELAFTEAYNNGGISLVENLPQLKDPEGNRVVFRFGVRNFAGEAFLRDHSAQLVTRIIEDQRIAIRAALETGLSEGRNPRSTALDVIGRINRTSGRREGGIIGLTSPQERFVASARAELLSGDSALLRNYLTRQRRDKRFDRSILKAIAEEAPLPADMVNRIAGRYSDRLLELRGEMLARTETMAALGTARENAMRQQIDAGKVAEQDVQKIWRSAGDSRVRHTHRVLNGKSVGFDETFLSVSGARLRYPGDPKAPTSEIVGCRCHIEYRVDYFASVVRNYRAA</sequence>
<gene>
    <name evidence="2" type="ORF">C5748_18390</name>
</gene>
<comment type="caution">
    <text evidence="2">The sequence shown here is derived from an EMBL/GenBank/DDBJ whole genome shotgun (WGS) entry which is preliminary data.</text>
</comment>
<accession>A0A2S9INL6</accession>
<feature type="domain" description="Phage head morphogenesis" evidence="1">
    <location>
        <begin position="226"/>
        <end position="331"/>
    </location>
</feature>
<name>A0A2S9INL6_9HYPH</name>
<protein>
    <submittedName>
        <fullName evidence="2">Head morphogenesis protein</fullName>
    </submittedName>
</protein>
<dbReference type="RefSeq" id="WP_105743387.1">
    <property type="nucleotide sequence ID" value="NZ_PVBR01000014.1"/>
</dbReference>
<dbReference type="Pfam" id="PF04233">
    <property type="entry name" value="Phage_Mu_F"/>
    <property type="match status" value="1"/>
</dbReference>